<dbReference type="AlphaFoldDB" id="A0AAD1T284"/>
<proteinExistence type="predicted"/>
<feature type="compositionally biased region" description="Basic residues" evidence="1">
    <location>
        <begin position="38"/>
        <end position="47"/>
    </location>
</feature>
<evidence type="ECO:0000313" key="3">
    <source>
        <dbReference type="Proteomes" id="UP001295444"/>
    </source>
</evidence>
<feature type="region of interest" description="Disordered" evidence="1">
    <location>
        <begin position="25"/>
        <end position="132"/>
    </location>
</feature>
<name>A0AAD1T284_PELCU</name>
<dbReference type="Proteomes" id="UP001295444">
    <property type="component" value="Chromosome 08"/>
</dbReference>
<gene>
    <name evidence="2" type="ORF">PECUL_23A000488</name>
</gene>
<evidence type="ECO:0000256" key="1">
    <source>
        <dbReference type="SAM" id="MobiDB-lite"/>
    </source>
</evidence>
<feature type="compositionally biased region" description="Polar residues" evidence="1">
    <location>
        <begin position="91"/>
        <end position="103"/>
    </location>
</feature>
<keyword evidence="3" id="KW-1185">Reference proteome</keyword>
<reference evidence="2" key="1">
    <citation type="submission" date="2022-03" db="EMBL/GenBank/DDBJ databases">
        <authorList>
            <person name="Alioto T."/>
            <person name="Alioto T."/>
            <person name="Gomez Garrido J."/>
        </authorList>
    </citation>
    <scope>NUCLEOTIDE SEQUENCE</scope>
</reference>
<organism evidence="2 3">
    <name type="scientific">Pelobates cultripes</name>
    <name type="common">Western spadefoot toad</name>
    <dbReference type="NCBI Taxonomy" id="61616"/>
    <lineage>
        <taxon>Eukaryota</taxon>
        <taxon>Metazoa</taxon>
        <taxon>Chordata</taxon>
        <taxon>Craniata</taxon>
        <taxon>Vertebrata</taxon>
        <taxon>Euteleostomi</taxon>
        <taxon>Amphibia</taxon>
        <taxon>Batrachia</taxon>
        <taxon>Anura</taxon>
        <taxon>Pelobatoidea</taxon>
        <taxon>Pelobatidae</taxon>
        <taxon>Pelobates</taxon>
    </lineage>
</organism>
<protein>
    <submittedName>
        <fullName evidence="2">Uncharacterized protein</fullName>
    </submittedName>
</protein>
<sequence>MAGAMCMGGRKKTCTIFVLAVDNGAPTPQPCNREGRTNHHLPPHPHMPKSSGTSNPSKRIMATTLGGRDVAPLPLPPGKSMPATKRATSARGPTSHSPATQPASPRHRQRQTQVTKPELPVRPDTIPPRRPTEASFITTLKPAFPTEKTRVTPPIHQGARTLIATYLSHTSKLSSILFYVVTLYTRSLHGTYKHTLTDIAALKATHKPAHSIHTAAYP</sequence>
<accession>A0AAD1T284</accession>
<dbReference type="EMBL" id="OW240919">
    <property type="protein sequence ID" value="CAH2313282.1"/>
    <property type="molecule type" value="Genomic_DNA"/>
</dbReference>
<evidence type="ECO:0000313" key="2">
    <source>
        <dbReference type="EMBL" id="CAH2313282.1"/>
    </source>
</evidence>